<organism evidence="11 12">
    <name type="scientific">Haematococcus lacustris</name>
    <name type="common">Green alga</name>
    <name type="synonym">Haematococcus pluvialis</name>
    <dbReference type="NCBI Taxonomy" id="44745"/>
    <lineage>
        <taxon>Eukaryota</taxon>
        <taxon>Viridiplantae</taxon>
        <taxon>Chlorophyta</taxon>
        <taxon>core chlorophytes</taxon>
        <taxon>Chlorophyceae</taxon>
        <taxon>CS clade</taxon>
        <taxon>Chlamydomonadales</taxon>
        <taxon>Haematococcaceae</taxon>
        <taxon>Haematococcus</taxon>
    </lineage>
</organism>
<dbReference type="Gene3D" id="1.10.287.3510">
    <property type="match status" value="1"/>
</dbReference>
<feature type="transmembrane region" description="Helical" evidence="10">
    <location>
        <begin position="34"/>
        <end position="57"/>
    </location>
</feature>
<proteinExistence type="inferred from homology"/>
<evidence type="ECO:0000256" key="4">
    <source>
        <dbReference type="ARBA" id="ARBA00022692"/>
    </source>
</evidence>
<comment type="similarity">
    <text evidence="2">Belongs to the complex I subunit 4L family.</text>
</comment>
<gene>
    <name evidence="11" type="ORF">HaLaN_08402</name>
</gene>
<dbReference type="AlphaFoldDB" id="A0A699Z0Y0"/>
<keyword evidence="6" id="KW-0521">NADP</keyword>
<name>A0A699Z0Y0_HAELA</name>
<comment type="caution">
    <text evidence="11">The sequence shown here is derived from an EMBL/GenBank/DDBJ whole genome shotgun (WGS) entry which is preliminary data.</text>
</comment>
<reference evidence="11 12" key="1">
    <citation type="submission" date="2020-02" db="EMBL/GenBank/DDBJ databases">
        <title>Draft genome sequence of Haematococcus lacustris strain NIES-144.</title>
        <authorList>
            <person name="Morimoto D."/>
            <person name="Nakagawa S."/>
            <person name="Yoshida T."/>
            <person name="Sawayama S."/>
        </authorList>
    </citation>
    <scope>NUCLEOTIDE SEQUENCE [LARGE SCALE GENOMIC DNA]</scope>
    <source>
        <strain evidence="11 12">NIES-144</strain>
    </source>
</reference>
<keyword evidence="4 10" id="KW-0812">Transmembrane</keyword>
<evidence type="ECO:0000313" key="12">
    <source>
        <dbReference type="Proteomes" id="UP000485058"/>
    </source>
</evidence>
<dbReference type="PANTHER" id="PTHR11434">
    <property type="entry name" value="NADH-UBIQUINONE OXIDOREDUCTASE SUBUNIT ND4L"/>
    <property type="match status" value="1"/>
</dbReference>
<comment type="subcellular location">
    <subcellularLocation>
        <location evidence="1">Membrane</location>
        <topology evidence="1">Multi-pass membrane protein</topology>
    </subcellularLocation>
</comment>
<dbReference type="Proteomes" id="UP000485058">
    <property type="component" value="Unassembled WGS sequence"/>
</dbReference>
<evidence type="ECO:0000256" key="2">
    <source>
        <dbReference type="ARBA" id="ARBA00010519"/>
    </source>
</evidence>
<keyword evidence="5" id="KW-0874">Quinone</keyword>
<dbReference type="HAMAP" id="MF_01456">
    <property type="entry name" value="NDH1_NuoK"/>
    <property type="match status" value="1"/>
</dbReference>
<dbReference type="GO" id="GO:0042773">
    <property type="term" value="P:ATP synthesis coupled electron transport"/>
    <property type="evidence" value="ECO:0007669"/>
    <property type="project" value="InterPro"/>
</dbReference>
<accession>A0A699Z0Y0</accession>
<evidence type="ECO:0000256" key="5">
    <source>
        <dbReference type="ARBA" id="ARBA00022719"/>
    </source>
</evidence>
<evidence type="ECO:0000256" key="1">
    <source>
        <dbReference type="ARBA" id="ARBA00004141"/>
    </source>
</evidence>
<dbReference type="GO" id="GO:0030964">
    <property type="term" value="C:NADH dehydrogenase complex"/>
    <property type="evidence" value="ECO:0007669"/>
    <property type="project" value="TreeGrafter"/>
</dbReference>
<dbReference type="InterPro" id="IPR001133">
    <property type="entry name" value="NADH_UbQ_OxRdtase_chain4L/K"/>
</dbReference>
<evidence type="ECO:0008006" key="13">
    <source>
        <dbReference type="Google" id="ProtNLM"/>
    </source>
</evidence>
<protein>
    <recommendedName>
        <fullName evidence="13">NADH dehydrogenase subunit 4L</fullName>
    </recommendedName>
</protein>
<keyword evidence="7" id="KW-0618">Plastoquinone</keyword>
<dbReference type="Pfam" id="PF00420">
    <property type="entry name" value="Oxidored_q2"/>
    <property type="match status" value="1"/>
</dbReference>
<dbReference type="InterPro" id="IPR039428">
    <property type="entry name" value="NUOK/Mnh_C1-like"/>
</dbReference>
<feature type="transmembrane region" description="Helical" evidence="10">
    <location>
        <begin position="63"/>
        <end position="88"/>
    </location>
</feature>
<dbReference type="GO" id="GO:0048038">
    <property type="term" value="F:quinone binding"/>
    <property type="evidence" value="ECO:0007669"/>
    <property type="project" value="UniProtKB-KW"/>
</dbReference>
<evidence type="ECO:0000256" key="8">
    <source>
        <dbReference type="ARBA" id="ARBA00022989"/>
    </source>
</evidence>
<sequence>MLQLSRRLLLGASSNIMFWSGLVGAAVFRRNIIVMLLCTELVMLACNLNFLYAAAYLNDMTGVIMSITITTIAACETAIGLALCVTYFHMRSSSDVEALNFLKAAKE</sequence>
<dbReference type="GO" id="GO:0016651">
    <property type="term" value="F:oxidoreductase activity, acting on NAD(P)H"/>
    <property type="evidence" value="ECO:0007669"/>
    <property type="project" value="InterPro"/>
</dbReference>
<dbReference type="NCBIfam" id="NF004320">
    <property type="entry name" value="PRK05715.1-2"/>
    <property type="match status" value="1"/>
</dbReference>
<keyword evidence="3" id="KW-0813">Transport</keyword>
<dbReference type="PANTHER" id="PTHR11434:SF16">
    <property type="entry name" value="NADH-UBIQUINONE OXIDOREDUCTASE CHAIN 4L"/>
    <property type="match status" value="1"/>
</dbReference>
<evidence type="ECO:0000313" key="11">
    <source>
        <dbReference type="EMBL" id="GFH12674.1"/>
    </source>
</evidence>
<evidence type="ECO:0000256" key="3">
    <source>
        <dbReference type="ARBA" id="ARBA00022448"/>
    </source>
</evidence>
<evidence type="ECO:0000256" key="9">
    <source>
        <dbReference type="ARBA" id="ARBA00023136"/>
    </source>
</evidence>
<dbReference type="EMBL" id="BLLF01000528">
    <property type="protein sequence ID" value="GFH12674.1"/>
    <property type="molecule type" value="Genomic_DNA"/>
</dbReference>
<keyword evidence="9 10" id="KW-0472">Membrane</keyword>
<evidence type="ECO:0000256" key="10">
    <source>
        <dbReference type="SAM" id="Phobius"/>
    </source>
</evidence>
<evidence type="ECO:0000256" key="7">
    <source>
        <dbReference type="ARBA" id="ARBA00022957"/>
    </source>
</evidence>
<evidence type="ECO:0000256" key="6">
    <source>
        <dbReference type="ARBA" id="ARBA00022857"/>
    </source>
</evidence>
<keyword evidence="8 10" id="KW-1133">Transmembrane helix</keyword>
<keyword evidence="12" id="KW-1185">Reference proteome</keyword>